<dbReference type="EMBL" id="SHKP01000005">
    <property type="protein sequence ID" value="RZU00801.1"/>
    <property type="molecule type" value="Genomic_DNA"/>
</dbReference>
<feature type="domain" description="Ice-binding protein C-terminal" evidence="2">
    <location>
        <begin position="274"/>
        <end position="299"/>
    </location>
</feature>
<dbReference type="OrthoDB" id="8756644at2"/>
<evidence type="ECO:0000256" key="1">
    <source>
        <dbReference type="SAM" id="SignalP"/>
    </source>
</evidence>
<protein>
    <submittedName>
        <fullName evidence="3">Putative secreted protein with PEP-CTERM sorting signal</fullName>
    </submittedName>
</protein>
<feature type="signal peptide" evidence="1">
    <location>
        <begin position="1"/>
        <end position="27"/>
    </location>
</feature>
<keyword evidence="1" id="KW-0732">Signal</keyword>
<dbReference type="RefSeq" id="WP_130431237.1">
    <property type="nucleotide sequence ID" value="NZ_SHKP01000005.1"/>
</dbReference>
<dbReference type="Pfam" id="PF07589">
    <property type="entry name" value="PEP-CTERM"/>
    <property type="match status" value="1"/>
</dbReference>
<proteinExistence type="predicted"/>
<keyword evidence="4" id="KW-1185">Reference proteome</keyword>
<dbReference type="Proteomes" id="UP000293671">
    <property type="component" value="Unassembled WGS sequence"/>
</dbReference>
<comment type="caution">
    <text evidence="3">The sequence shown here is derived from an EMBL/GenBank/DDBJ whole genome shotgun (WGS) entry which is preliminary data.</text>
</comment>
<accession>A0A4Q7VVW6</accession>
<evidence type="ECO:0000259" key="2">
    <source>
        <dbReference type="Pfam" id="PF07589"/>
    </source>
</evidence>
<gene>
    <name evidence="3" type="ORF">EV670_1514</name>
</gene>
<evidence type="ECO:0000313" key="4">
    <source>
        <dbReference type="Proteomes" id="UP000293671"/>
    </source>
</evidence>
<dbReference type="AlphaFoldDB" id="A0A4Q7VVW6"/>
<dbReference type="InterPro" id="IPR013424">
    <property type="entry name" value="Ice-binding_C"/>
</dbReference>
<organism evidence="3 4">
    <name type="scientific">Rivibacter subsaxonicus</name>
    <dbReference type="NCBI Taxonomy" id="457575"/>
    <lineage>
        <taxon>Bacteria</taxon>
        <taxon>Pseudomonadati</taxon>
        <taxon>Pseudomonadota</taxon>
        <taxon>Betaproteobacteria</taxon>
        <taxon>Burkholderiales</taxon>
        <taxon>Rivibacter</taxon>
    </lineage>
</organism>
<evidence type="ECO:0000313" key="3">
    <source>
        <dbReference type="EMBL" id="RZU00801.1"/>
    </source>
</evidence>
<dbReference type="NCBIfam" id="TIGR02595">
    <property type="entry name" value="PEP_CTERM"/>
    <property type="match status" value="1"/>
</dbReference>
<name>A0A4Q7VVW6_9BURK</name>
<sequence>MKKDLLQLLVVATITVLAATGSRLAHAEVTASASLTDLRFWLVDLKPDDGIAPSMVFSEDGEGPYFSSAGAHVSLPFGPNASDVNSGATNFTSVAAAAELTGVSARATLVGNGSPAGPTELSVSGHADAPGASFYAGATPSYNECCNPAYNFFTLSPYTRVFVTADFSLHTSSSLPAPGQSCESFACDAVMASVLLTFTDPEAYEPGKSLRYLAGTDCQGESNDGSPFNCDRLDGLMSSSGVAVITDVNASDQPKLMVFTINANVGGRVGYATAVPEPGTVPLSLAGLCLVALLARRRRTSR</sequence>
<reference evidence="3 4" key="1">
    <citation type="submission" date="2019-02" db="EMBL/GenBank/DDBJ databases">
        <title>Genomic Encyclopedia of Type Strains, Phase IV (KMG-IV): sequencing the most valuable type-strain genomes for metagenomic binning, comparative biology and taxonomic classification.</title>
        <authorList>
            <person name="Goeker M."/>
        </authorList>
    </citation>
    <scope>NUCLEOTIDE SEQUENCE [LARGE SCALE GENOMIC DNA]</scope>
    <source>
        <strain evidence="3 4">DSM 19570</strain>
    </source>
</reference>
<feature type="chain" id="PRO_5020693000" evidence="1">
    <location>
        <begin position="28"/>
        <end position="302"/>
    </location>
</feature>